<reference evidence="2 3" key="1">
    <citation type="submission" date="2017-01" db="EMBL/GenBank/DDBJ databases">
        <title>Complete genome of Tateyamaria omphalii DOK1-4 isolated from seawater in Dokdo.</title>
        <authorList>
            <person name="Kim J.H."/>
            <person name="Chi W.-J."/>
        </authorList>
    </citation>
    <scope>NUCLEOTIDE SEQUENCE [LARGE SCALE GENOMIC DNA]</scope>
    <source>
        <strain evidence="2 3">DOK1-4</strain>
    </source>
</reference>
<sequence>MSEDAQRPGGLIGPNAVLQLLPLLDRIGGPERRDRMLAAAGIFDVPDGSCMIPEGDAARLHRQLRKEEPDLAPCLATVAGYETANYILTHRIPRPAQWVLHTLPPAPAARLLSRAIEKHAWTFVGSGRLQVPDAWTFEIEDNPLIRGEHSEGCLCHWHAAVFARLYQALVSPGCVCEERACGAQNGGGPCRFELRCAVPHVG</sequence>
<dbReference type="SUPFAM" id="SSF111126">
    <property type="entry name" value="Ligand-binding domain in the NO signalling and Golgi transport"/>
    <property type="match status" value="1"/>
</dbReference>
<proteinExistence type="predicted"/>
<organism evidence="2 3">
    <name type="scientific">Tateyamaria omphalii</name>
    <dbReference type="NCBI Taxonomy" id="299262"/>
    <lineage>
        <taxon>Bacteria</taxon>
        <taxon>Pseudomonadati</taxon>
        <taxon>Pseudomonadota</taxon>
        <taxon>Alphaproteobacteria</taxon>
        <taxon>Rhodobacterales</taxon>
        <taxon>Roseobacteraceae</taxon>
        <taxon>Tateyamaria</taxon>
    </lineage>
</organism>
<dbReference type="RefSeq" id="WP_076629102.1">
    <property type="nucleotide sequence ID" value="NZ_CP019312.1"/>
</dbReference>
<accession>A0A1P8MX44</accession>
<dbReference type="InterPro" id="IPR024096">
    <property type="entry name" value="NO_sig/Golgi_transp_ligand-bd"/>
</dbReference>
<dbReference type="AlphaFoldDB" id="A0A1P8MX44"/>
<evidence type="ECO:0000313" key="3">
    <source>
        <dbReference type="Proteomes" id="UP000186336"/>
    </source>
</evidence>
<dbReference type="GO" id="GO:0030494">
    <property type="term" value="P:bacteriochlorophyll biosynthetic process"/>
    <property type="evidence" value="ECO:0007669"/>
    <property type="project" value="InterPro"/>
</dbReference>
<dbReference type="Proteomes" id="UP000186336">
    <property type="component" value="Chromosome"/>
</dbReference>
<dbReference type="NCBIfam" id="TIGR02019">
    <property type="entry name" value="BchJ"/>
    <property type="match status" value="1"/>
</dbReference>
<evidence type="ECO:0000313" key="2">
    <source>
        <dbReference type="EMBL" id="APX12677.1"/>
    </source>
</evidence>
<feature type="domain" description="4-vinyl reductase 4VR" evidence="1">
    <location>
        <begin position="134"/>
        <end position="196"/>
    </location>
</feature>
<dbReference type="InterPro" id="IPR010249">
    <property type="entry name" value="BchJ"/>
</dbReference>
<dbReference type="EMBL" id="CP019312">
    <property type="protein sequence ID" value="APX12677.1"/>
    <property type="molecule type" value="Genomic_DNA"/>
</dbReference>
<dbReference type="InterPro" id="IPR004096">
    <property type="entry name" value="V4R"/>
</dbReference>
<gene>
    <name evidence="2" type="ORF">BWR18_14020</name>
</gene>
<name>A0A1P8MX44_9RHOB</name>
<keyword evidence="3" id="KW-1185">Reference proteome</keyword>
<evidence type="ECO:0000259" key="1">
    <source>
        <dbReference type="SMART" id="SM00989"/>
    </source>
</evidence>
<dbReference type="OrthoDB" id="2080515at2"/>
<dbReference type="Pfam" id="PF02830">
    <property type="entry name" value="V4R"/>
    <property type="match status" value="1"/>
</dbReference>
<dbReference type="STRING" id="299262.BWR18_14020"/>
<dbReference type="GO" id="GO:0015979">
    <property type="term" value="P:photosynthesis"/>
    <property type="evidence" value="ECO:0007669"/>
    <property type="project" value="InterPro"/>
</dbReference>
<dbReference type="KEGG" id="tom:BWR18_14020"/>
<dbReference type="SMART" id="SM00989">
    <property type="entry name" value="V4R"/>
    <property type="match status" value="1"/>
</dbReference>
<protein>
    <submittedName>
        <fullName evidence="2">Bacteriochlorophyll 4-vinyl reductase</fullName>
    </submittedName>
</protein>